<keyword evidence="5" id="KW-0238">DNA-binding</keyword>
<keyword evidence="10" id="KW-1185">Reference proteome</keyword>
<feature type="binding site" evidence="7">
    <location>
        <position position="97"/>
    </location>
    <ligand>
        <name>Zn(2+)</name>
        <dbReference type="ChEBI" id="CHEBI:29105"/>
    </ligand>
</feature>
<dbReference type="InterPro" id="IPR036390">
    <property type="entry name" value="WH_DNA-bd_sf"/>
</dbReference>
<dbReference type="GO" id="GO:0045892">
    <property type="term" value="P:negative regulation of DNA-templated transcription"/>
    <property type="evidence" value="ECO:0007669"/>
    <property type="project" value="TreeGrafter"/>
</dbReference>
<feature type="binding site" evidence="7">
    <location>
        <position position="134"/>
    </location>
    <ligand>
        <name>Zn(2+)</name>
        <dbReference type="ChEBI" id="CHEBI:29105"/>
    </ligand>
</feature>
<dbReference type="GO" id="GO:0000976">
    <property type="term" value="F:transcription cis-regulatory region binding"/>
    <property type="evidence" value="ECO:0007669"/>
    <property type="project" value="TreeGrafter"/>
</dbReference>
<proteinExistence type="inferred from homology"/>
<dbReference type="Gene3D" id="1.10.10.10">
    <property type="entry name" value="Winged helix-like DNA-binding domain superfamily/Winged helix DNA-binding domain"/>
    <property type="match status" value="1"/>
</dbReference>
<dbReference type="InterPro" id="IPR002481">
    <property type="entry name" value="FUR"/>
</dbReference>
<keyword evidence="6" id="KW-0804">Transcription</keyword>
<comment type="cofactor">
    <cofactor evidence="7">
        <name>Zn(2+)</name>
        <dbReference type="ChEBI" id="CHEBI:29105"/>
    </cofactor>
    <text evidence="7">Binds 1 zinc ion per subunit.</text>
</comment>
<gene>
    <name evidence="9" type="ORF">CUC15_01645</name>
</gene>
<evidence type="ECO:0000256" key="1">
    <source>
        <dbReference type="ARBA" id="ARBA00007957"/>
    </source>
</evidence>
<keyword evidence="4" id="KW-0805">Transcription regulation</keyword>
<evidence type="ECO:0000256" key="7">
    <source>
        <dbReference type="PIRSR" id="PIRSR602481-1"/>
    </source>
</evidence>
<dbReference type="InterPro" id="IPR036388">
    <property type="entry name" value="WH-like_DNA-bd_sf"/>
</dbReference>
<protein>
    <submittedName>
        <fullName evidence="9">Transcriptional repressor</fullName>
    </submittedName>
</protein>
<evidence type="ECO:0000256" key="2">
    <source>
        <dbReference type="ARBA" id="ARBA00022491"/>
    </source>
</evidence>
<evidence type="ECO:0000256" key="3">
    <source>
        <dbReference type="ARBA" id="ARBA00022833"/>
    </source>
</evidence>
<dbReference type="RefSeq" id="WP_114915056.1">
    <property type="nucleotide sequence ID" value="NZ_CP024848.1"/>
</dbReference>
<dbReference type="PANTHER" id="PTHR33202:SF8">
    <property type="entry name" value="PEROXIDE-RESPONSIVE REPRESSOR PERR"/>
    <property type="match status" value="1"/>
</dbReference>
<feature type="binding site" evidence="8">
    <location>
        <position position="126"/>
    </location>
    <ligand>
        <name>Fe cation</name>
        <dbReference type="ChEBI" id="CHEBI:24875"/>
    </ligand>
</feature>
<keyword evidence="3 7" id="KW-0862">Zinc</keyword>
<evidence type="ECO:0000256" key="8">
    <source>
        <dbReference type="PIRSR" id="PIRSR602481-2"/>
    </source>
</evidence>
<evidence type="ECO:0000313" key="10">
    <source>
        <dbReference type="Proteomes" id="UP000253908"/>
    </source>
</evidence>
<keyword evidence="7" id="KW-0479">Metal-binding</keyword>
<dbReference type="EMBL" id="CP024848">
    <property type="protein sequence ID" value="AXI07762.1"/>
    <property type="molecule type" value="Genomic_DNA"/>
</dbReference>
<dbReference type="Pfam" id="PF01475">
    <property type="entry name" value="FUR"/>
    <property type="match status" value="1"/>
</dbReference>
<evidence type="ECO:0000256" key="5">
    <source>
        <dbReference type="ARBA" id="ARBA00023125"/>
    </source>
</evidence>
<feature type="binding site" evidence="7">
    <location>
        <position position="94"/>
    </location>
    <ligand>
        <name>Zn(2+)</name>
        <dbReference type="ChEBI" id="CHEBI:29105"/>
    </ligand>
</feature>
<dbReference type="AlphaFoldDB" id="A0A345PCN2"/>
<dbReference type="SUPFAM" id="SSF46785">
    <property type="entry name" value="Winged helix' DNA-binding domain"/>
    <property type="match status" value="1"/>
</dbReference>
<evidence type="ECO:0000256" key="4">
    <source>
        <dbReference type="ARBA" id="ARBA00023015"/>
    </source>
</evidence>
<evidence type="ECO:0000256" key="6">
    <source>
        <dbReference type="ARBA" id="ARBA00023163"/>
    </source>
</evidence>
<dbReference type="GO" id="GO:1900376">
    <property type="term" value="P:regulation of secondary metabolite biosynthetic process"/>
    <property type="evidence" value="ECO:0007669"/>
    <property type="project" value="TreeGrafter"/>
</dbReference>
<dbReference type="GO" id="GO:0008270">
    <property type="term" value="F:zinc ion binding"/>
    <property type="evidence" value="ECO:0007669"/>
    <property type="project" value="TreeGrafter"/>
</dbReference>
<comment type="similarity">
    <text evidence="1">Belongs to the Fur family.</text>
</comment>
<evidence type="ECO:0000313" key="9">
    <source>
        <dbReference type="EMBL" id="AXI07762.1"/>
    </source>
</evidence>
<feature type="binding site" evidence="7">
    <location>
        <position position="137"/>
    </location>
    <ligand>
        <name>Zn(2+)</name>
        <dbReference type="ChEBI" id="CHEBI:29105"/>
    </ligand>
</feature>
<reference evidence="10" key="1">
    <citation type="submission" date="2017-11" db="EMBL/GenBank/DDBJ databases">
        <authorList>
            <person name="Zhu W."/>
        </authorList>
    </citation>
    <scope>NUCLEOTIDE SEQUENCE [LARGE SCALE GENOMIC DNA]</scope>
    <source>
        <strain evidence="10">160</strain>
    </source>
</reference>
<sequence length="139" mass="15923">MSKLEDAIAKMKSSNVRITTQRVAVLEYLLNCEFHPSADEIYKAMNTRFPSISRATIYNNLNILCENGLARELTFGNAPSRFDGNTKDHYHIICNNCGKIADLQYPLLKEIEVFVEQIAEFKVSHHRLDIYGKCVTCYD</sequence>
<keyword evidence="2" id="KW-0678">Repressor</keyword>
<name>A0A345PCN2_9BACI</name>
<dbReference type="KEGG" id="ocn:CUC15_01645"/>
<organism evidence="9 10">
    <name type="scientific">Oceanobacillus zhaokaii</name>
    <dbReference type="NCBI Taxonomy" id="2052660"/>
    <lineage>
        <taxon>Bacteria</taxon>
        <taxon>Bacillati</taxon>
        <taxon>Bacillota</taxon>
        <taxon>Bacilli</taxon>
        <taxon>Bacillales</taxon>
        <taxon>Bacillaceae</taxon>
        <taxon>Oceanobacillus</taxon>
    </lineage>
</organism>
<comment type="cofactor">
    <cofactor evidence="8">
        <name>Mn(2+)</name>
        <dbReference type="ChEBI" id="CHEBI:29035"/>
    </cofactor>
    <cofactor evidence="8">
        <name>Fe(2+)</name>
        <dbReference type="ChEBI" id="CHEBI:29033"/>
    </cofactor>
    <text evidence="8">Binds 1 Mn(2+) or Fe(2+) ion per subunit.</text>
</comment>
<dbReference type="OrthoDB" id="8659436at2"/>
<dbReference type="GO" id="GO:0003700">
    <property type="term" value="F:DNA-binding transcription factor activity"/>
    <property type="evidence" value="ECO:0007669"/>
    <property type="project" value="InterPro"/>
</dbReference>
<accession>A0A345PCN2</accession>
<dbReference type="InterPro" id="IPR043135">
    <property type="entry name" value="Fur_C"/>
</dbReference>
<dbReference type="Proteomes" id="UP000253908">
    <property type="component" value="Chromosome"/>
</dbReference>
<dbReference type="CDD" id="cd07153">
    <property type="entry name" value="Fur_like"/>
    <property type="match status" value="1"/>
</dbReference>
<dbReference type="Gene3D" id="3.30.1490.190">
    <property type="match status" value="1"/>
</dbReference>
<dbReference type="PANTHER" id="PTHR33202">
    <property type="entry name" value="ZINC UPTAKE REGULATION PROTEIN"/>
    <property type="match status" value="1"/>
</dbReference>
<keyword evidence="8" id="KW-0408">Iron</keyword>